<evidence type="ECO:0000256" key="2">
    <source>
        <dbReference type="SAM" id="MobiDB-lite"/>
    </source>
</evidence>
<feature type="region of interest" description="Disordered" evidence="2">
    <location>
        <begin position="1"/>
        <end position="22"/>
    </location>
</feature>
<dbReference type="SUPFAM" id="SSF54518">
    <property type="entry name" value="Tubby C-terminal domain-like"/>
    <property type="match status" value="1"/>
</dbReference>
<organism evidence="3 4">
    <name type="scientific">Aplosporella prunicola CBS 121167</name>
    <dbReference type="NCBI Taxonomy" id="1176127"/>
    <lineage>
        <taxon>Eukaryota</taxon>
        <taxon>Fungi</taxon>
        <taxon>Dikarya</taxon>
        <taxon>Ascomycota</taxon>
        <taxon>Pezizomycotina</taxon>
        <taxon>Dothideomycetes</taxon>
        <taxon>Dothideomycetes incertae sedis</taxon>
        <taxon>Botryosphaeriales</taxon>
        <taxon>Aplosporellaceae</taxon>
        <taxon>Aplosporella</taxon>
    </lineage>
</organism>
<dbReference type="InterPro" id="IPR038595">
    <property type="entry name" value="LOR_sf"/>
</dbReference>
<feature type="region of interest" description="Disordered" evidence="2">
    <location>
        <begin position="47"/>
        <end position="66"/>
    </location>
</feature>
<dbReference type="AlphaFoldDB" id="A0A6A6BF66"/>
<dbReference type="InterPro" id="IPR007612">
    <property type="entry name" value="LOR"/>
</dbReference>
<evidence type="ECO:0008006" key="5">
    <source>
        <dbReference type="Google" id="ProtNLM"/>
    </source>
</evidence>
<dbReference type="Gene3D" id="2.40.160.200">
    <property type="entry name" value="LURP1-related"/>
    <property type="match status" value="1"/>
</dbReference>
<proteinExistence type="inferred from homology"/>
<dbReference type="Proteomes" id="UP000799438">
    <property type="component" value="Unassembled WGS sequence"/>
</dbReference>
<gene>
    <name evidence="3" type="ORF">K452DRAFT_297342</name>
</gene>
<evidence type="ECO:0000313" key="3">
    <source>
        <dbReference type="EMBL" id="KAF2142810.1"/>
    </source>
</evidence>
<dbReference type="InterPro" id="IPR025659">
    <property type="entry name" value="Tubby-like_C"/>
</dbReference>
<name>A0A6A6BF66_9PEZI</name>
<accession>A0A6A6BF66</accession>
<reference evidence="3" key="1">
    <citation type="journal article" date="2020" name="Stud. Mycol.">
        <title>101 Dothideomycetes genomes: a test case for predicting lifestyles and emergence of pathogens.</title>
        <authorList>
            <person name="Haridas S."/>
            <person name="Albert R."/>
            <person name="Binder M."/>
            <person name="Bloem J."/>
            <person name="Labutti K."/>
            <person name="Salamov A."/>
            <person name="Andreopoulos B."/>
            <person name="Baker S."/>
            <person name="Barry K."/>
            <person name="Bills G."/>
            <person name="Bluhm B."/>
            <person name="Cannon C."/>
            <person name="Castanera R."/>
            <person name="Culley D."/>
            <person name="Daum C."/>
            <person name="Ezra D."/>
            <person name="Gonzalez J."/>
            <person name="Henrissat B."/>
            <person name="Kuo A."/>
            <person name="Liang C."/>
            <person name="Lipzen A."/>
            <person name="Lutzoni F."/>
            <person name="Magnuson J."/>
            <person name="Mondo S."/>
            <person name="Nolan M."/>
            <person name="Ohm R."/>
            <person name="Pangilinan J."/>
            <person name="Park H.-J."/>
            <person name="Ramirez L."/>
            <person name="Alfaro M."/>
            <person name="Sun H."/>
            <person name="Tritt A."/>
            <person name="Yoshinaga Y."/>
            <person name="Zwiers L.-H."/>
            <person name="Turgeon B."/>
            <person name="Goodwin S."/>
            <person name="Spatafora J."/>
            <person name="Crous P."/>
            <person name="Grigoriev I."/>
        </authorList>
    </citation>
    <scope>NUCLEOTIDE SEQUENCE</scope>
    <source>
        <strain evidence="3">CBS 121167</strain>
    </source>
</reference>
<dbReference type="OrthoDB" id="97518at2759"/>
<dbReference type="RefSeq" id="XP_033398522.1">
    <property type="nucleotide sequence ID" value="XM_033542017.1"/>
</dbReference>
<dbReference type="Pfam" id="PF04525">
    <property type="entry name" value="LOR"/>
    <property type="match status" value="1"/>
</dbReference>
<feature type="compositionally biased region" description="Polar residues" evidence="2">
    <location>
        <begin position="49"/>
        <end position="64"/>
    </location>
</feature>
<evidence type="ECO:0000313" key="4">
    <source>
        <dbReference type="Proteomes" id="UP000799438"/>
    </source>
</evidence>
<keyword evidence="4" id="KW-1185">Reference proteome</keyword>
<evidence type="ECO:0000256" key="1">
    <source>
        <dbReference type="ARBA" id="ARBA00005437"/>
    </source>
</evidence>
<dbReference type="EMBL" id="ML995483">
    <property type="protein sequence ID" value="KAF2142810.1"/>
    <property type="molecule type" value="Genomic_DNA"/>
</dbReference>
<sequence>MAPPDLSPLKQPIAIRPEHIATSPTRLRVKQRDNALHSGDFSISKEETSFSGGANNAGASTEAPQPSKLFTVDGKLLSVSQRRIFYDASSLPLFEVCRKALGTTWYVQVPGAGRDGADLRLAELAPRFSAFKDNLDLYVRNAAADGEDAFLEVRGQDIWKLRTNVYVDGKPVMTVKRTDKLAVYVLGKHLEWVVDVAEGMDLSLASAIVVVMAATMYDSNITMPVSRSAGKSGGG</sequence>
<protein>
    <recommendedName>
        <fullName evidence="5">Tubby C-terminal domain-containing protein</fullName>
    </recommendedName>
</protein>
<comment type="similarity">
    <text evidence="1">Belongs to the LOR family.</text>
</comment>
<dbReference type="GeneID" id="54299514"/>